<sequence length="62" mass="6938">MVFRSATMDALSSKARYLLNLQTFVTNLACQAELADFTCIYTPSHQIAKIFSKLIIKITPKA</sequence>
<gene>
    <name evidence="1" type="ORF">NQ317_000682</name>
</gene>
<dbReference type="EMBL" id="JAPWTJ010000744">
    <property type="protein sequence ID" value="KAJ8975978.1"/>
    <property type="molecule type" value="Genomic_DNA"/>
</dbReference>
<dbReference type="Proteomes" id="UP001162164">
    <property type="component" value="Unassembled WGS sequence"/>
</dbReference>
<reference evidence="1" key="1">
    <citation type="journal article" date="2023" name="Insect Mol. Biol.">
        <title>Genome sequencing provides insights into the evolution of gene families encoding plant cell wall-degrading enzymes in longhorned beetles.</title>
        <authorList>
            <person name="Shin N.R."/>
            <person name="Okamura Y."/>
            <person name="Kirsch R."/>
            <person name="Pauchet Y."/>
        </authorList>
    </citation>
    <scope>NUCLEOTIDE SEQUENCE</scope>
    <source>
        <strain evidence="1">MMC_N1</strain>
    </source>
</reference>
<evidence type="ECO:0000313" key="1">
    <source>
        <dbReference type="EMBL" id="KAJ8975978.1"/>
    </source>
</evidence>
<keyword evidence="2" id="KW-1185">Reference proteome</keyword>
<evidence type="ECO:0000313" key="2">
    <source>
        <dbReference type="Proteomes" id="UP001162164"/>
    </source>
</evidence>
<comment type="caution">
    <text evidence="1">The sequence shown here is derived from an EMBL/GenBank/DDBJ whole genome shotgun (WGS) entry which is preliminary data.</text>
</comment>
<protein>
    <submittedName>
        <fullName evidence="1">Uncharacterized protein</fullName>
    </submittedName>
</protein>
<organism evidence="1 2">
    <name type="scientific">Molorchus minor</name>
    <dbReference type="NCBI Taxonomy" id="1323400"/>
    <lineage>
        <taxon>Eukaryota</taxon>
        <taxon>Metazoa</taxon>
        <taxon>Ecdysozoa</taxon>
        <taxon>Arthropoda</taxon>
        <taxon>Hexapoda</taxon>
        <taxon>Insecta</taxon>
        <taxon>Pterygota</taxon>
        <taxon>Neoptera</taxon>
        <taxon>Endopterygota</taxon>
        <taxon>Coleoptera</taxon>
        <taxon>Polyphaga</taxon>
        <taxon>Cucujiformia</taxon>
        <taxon>Chrysomeloidea</taxon>
        <taxon>Cerambycidae</taxon>
        <taxon>Lamiinae</taxon>
        <taxon>Monochamini</taxon>
        <taxon>Molorchus</taxon>
    </lineage>
</organism>
<accession>A0ABQ9JCP8</accession>
<name>A0ABQ9JCP8_9CUCU</name>
<proteinExistence type="predicted"/>